<dbReference type="InterPro" id="IPR043154">
    <property type="entry name" value="Sec-1-like_dom1"/>
</dbReference>
<feature type="compositionally biased region" description="Low complexity" evidence="1">
    <location>
        <begin position="203"/>
        <end position="220"/>
    </location>
</feature>
<evidence type="ECO:0000256" key="1">
    <source>
        <dbReference type="SAM" id="MobiDB-lite"/>
    </source>
</evidence>
<dbReference type="InterPro" id="IPR027482">
    <property type="entry name" value="Sec1-like_dom2"/>
</dbReference>
<reference evidence="2 3" key="1">
    <citation type="submission" date="2020-10" db="EMBL/GenBank/DDBJ databases">
        <authorList>
            <person name="Sedaghatjoo S."/>
        </authorList>
    </citation>
    <scope>NUCLEOTIDE SEQUENCE [LARGE SCALE GENOMIC DNA]</scope>
    <source>
        <strain evidence="2 3">LLFL</strain>
    </source>
</reference>
<dbReference type="SUPFAM" id="SSF56815">
    <property type="entry name" value="Sec1/munc18-like (SM) proteins"/>
    <property type="match status" value="1"/>
</dbReference>
<protein>
    <submittedName>
        <fullName evidence="2">Uncharacterized protein</fullName>
    </submittedName>
</protein>
<evidence type="ECO:0000313" key="3">
    <source>
        <dbReference type="Proteomes" id="UP000836404"/>
    </source>
</evidence>
<dbReference type="Gene3D" id="3.40.50.2060">
    <property type="match status" value="1"/>
</dbReference>
<dbReference type="InterPro" id="IPR036045">
    <property type="entry name" value="Sec1-like_sf"/>
</dbReference>
<feature type="compositionally biased region" description="Gly residues" evidence="1">
    <location>
        <begin position="221"/>
        <end position="235"/>
    </location>
</feature>
<dbReference type="Proteomes" id="UP000836404">
    <property type="component" value="Unassembled WGS sequence"/>
</dbReference>
<dbReference type="Gene3D" id="3.40.50.1910">
    <property type="match status" value="1"/>
</dbReference>
<gene>
    <name evidence="2" type="ORF">JKILLFL_G1702</name>
</gene>
<comment type="caution">
    <text evidence="2">The sequence shown here is derived from an EMBL/GenBank/DDBJ whole genome shotgun (WGS) entry which is preliminary data.</text>
</comment>
<keyword evidence="3" id="KW-1185">Reference proteome</keyword>
<feature type="compositionally biased region" description="Low complexity" evidence="1">
    <location>
        <begin position="294"/>
        <end position="314"/>
    </location>
</feature>
<feature type="compositionally biased region" description="Pro residues" evidence="1">
    <location>
        <begin position="240"/>
        <end position="252"/>
    </location>
</feature>
<organism evidence="2 3">
    <name type="scientific">Tilletia laevis</name>
    <dbReference type="NCBI Taxonomy" id="157183"/>
    <lineage>
        <taxon>Eukaryota</taxon>
        <taxon>Fungi</taxon>
        <taxon>Dikarya</taxon>
        <taxon>Basidiomycota</taxon>
        <taxon>Ustilaginomycotina</taxon>
        <taxon>Exobasidiomycetes</taxon>
        <taxon>Tilletiales</taxon>
        <taxon>Tilletiaceae</taxon>
        <taxon>Tilletia</taxon>
    </lineage>
</organism>
<dbReference type="AlphaFoldDB" id="A0A9N8LWG4"/>
<feature type="non-terminal residue" evidence="2">
    <location>
        <position position="321"/>
    </location>
</feature>
<feature type="region of interest" description="Disordered" evidence="1">
    <location>
        <begin position="128"/>
        <end position="321"/>
    </location>
</feature>
<evidence type="ECO:0000313" key="2">
    <source>
        <dbReference type="EMBL" id="CAD6943538.1"/>
    </source>
</evidence>
<dbReference type="EMBL" id="CAJHJF010004485">
    <property type="protein sequence ID" value="CAD6943538.1"/>
    <property type="molecule type" value="Genomic_DNA"/>
</dbReference>
<proteinExistence type="predicted"/>
<name>A0A9N8LWG4_9BASI</name>
<accession>A0A9N8LWG4</accession>
<sequence length="321" mass="34283">VTDSFSHTLLFSVLKTDQILQENVTSIENIKHKRAPQPSFEAAYITHRALCQHLAYVSLSLTLSLLKLSPLPIAYAFSPSPPQHSKARIAYAFSPSPPQHSVSRYQPLVKLMVEDHFAGRLDVSQYPYVRDGPPGSSADAVGGSSSSSSSSSHTFTPEDFVDSLRKFGKSGAGGHAVPGSGAIGAPPQSQGYDPRSGHPPPHQQYQGQGHGAPPHQAGYAGYNGGYGDGYGGGGYQQQQAPPPPLQPAPPPVNQRTYDRRFGGGVAAPVPVRDSEPALDSRWSAGPPGQGQGLGQSHAQPQQHNQQQQQQQQQHAYESHRP</sequence>
<feature type="non-terminal residue" evidence="2">
    <location>
        <position position="1"/>
    </location>
</feature>